<accession>A0A2W4YQZ6</accession>
<name>A0A2W4YQZ6_9CYAN</name>
<reference evidence="1 2" key="2">
    <citation type="submission" date="2018-06" db="EMBL/GenBank/DDBJ databases">
        <title>Metagenomic assembly of (sub)arctic Cyanobacteria and their associated microbiome from non-axenic cultures.</title>
        <authorList>
            <person name="Baurain D."/>
        </authorList>
    </citation>
    <scope>NUCLEOTIDE SEQUENCE [LARGE SCALE GENOMIC DNA]</scope>
    <source>
        <strain evidence="1">ULC041bin1</strain>
    </source>
</reference>
<evidence type="ECO:0000313" key="1">
    <source>
        <dbReference type="EMBL" id="PZO45288.1"/>
    </source>
</evidence>
<dbReference type="EMBL" id="QBMN01000008">
    <property type="protein sequence ID" value="PZO45288.1"/>
    <property type="molecule type" value="Genomic_DNA"/>
</dbReference>
<evidence type="ECO:0008006" key="3">
    <source>
        <dbReference type="Google" id="ProtNLM"/>
    </source>
</evidence>
<dbReference type="AlphaFoldDB" id="A0A2W4YQZ6"/>
<protein>
    <recommendedName>
        <fullName evidence="3">Helicase XPB/Ssl2 N-terminal domain-containing protein</fullName>
    </recommendedName>
</protein>
<proteinExistence type="predicted"/>
<sequence>MATANPLPLRTVTEGLNVRTVDDLKKMLQLLSIQARPTRKAELVDTIAGYLLGSGLKSLWQDLDQLQQAAVAEAVYLTGGCHQGEQFRAKYGALPEWRDRSSMYSYKQPAAKLDLFFYPTGTYTAPNLLPEDLRLKLKAFVPEPRALTLPSAEQPPQTFRVEHRYFDYQERQSVATAEDVAVVCCPTEQVAQQDLLAVLRLIHLGKVSVSDKTLMPSKATLNTIAPLLQGGDYYSEADEPDNNYHDPIGTIKPFAWVMLVQGGGLASLDGKKLQLTKAGQKAMGAAPAKTIQTIWKKWLKTTFLDELRRVESIKGQTGKAKRSLTAVSGRRAQIVEALGQCPVGEWVTYDDLKRHMIASGQTFEVSRNPENLYISEPGYGYLYEAGGSWNILQDAYMKCFLFEYAATLGLLDVAYITPYDAPRGDFDSFWGADDLSFLSRYDGLLAFQLNPLGAFCMGLSDTYTAAPITTESTLRVLPNLDIVMAGAPLNLADHLMMDTFTRKTADAVWKLDREVALKAAEAGHSLQEFYDFLTQASAEALPQTVEQFFADCRSRSQSLQDQGMARLIECADATLAALIAHDSRTKKYCQLAGERHLVVLLDDETRFRNGLRKLGYSLPMSKG</sequence>
<dbReference type="Proteomes" id="UP000249081">
    <property type="component" value="Unassembled WGS sequence"/>
</dbReference>
<comment type="caution">
    <text evidence="1">The sequence shown here is derived from an EMBL/GenBank/DDBJ whole genome shotgun (WGS) entry which is preliminary data.</text>
</comment>
<organism evidence="1 2">
    <name type="scientific">Shackletoniella antarctica</name>
    <dbReference type="NCBI Taxonomy" id="268115"/>
    <lineage>
        <taxon>Bacteria</taxon>
        <taxon>Bacillati</taxon>
        <taxon>Cyanobacteriota</taxon>
        <taxon>Cyanophyceae</taxon>
        <taxon>Oculatellales</taxon>
        <taxon>Oculatellaceae</taxon>
        <taxon>Shackletoniella</taxon>
    </lineage>
</organism>
<reference evidence="2" key="1">
    <citation type="submission" date="2018-04" db="EMBL/GenBank/DDBJ databases">
        <authorList>
            <person name="Cornet L."/>
        </authorList>
    </citation>
    <scope>NUCLEOTIDE SEQUENCE [LARGE SCALE GENOMIC DNA]</scope>
</reference>
<evidence type="ECO:0000313" key="2">
    <source>
        <dbReference type="Proteomes" id="UP000249081"/>
    </source>
</evidence>
<gene>
    <name evidence="1" type="ORF">DCF17_02030</name>
</gene>